<accession>A0ABU1MNH1</accession>
<dbReference type="InterPro" id="IPR034786">
    <property type="entry name" value="MAR"/>
</dbReference>
<keyword evidence="2" id="KW-0560">Oxidoreductase</keyword>
<protein>
    <submittedName>
        <fullName evidence="6">Alcohol dehydrogenase class IV</fullName>
    </submittedName>
</protein>
<reference evidence="6 7" key="1">
    <citation type="submission" date="2023-07" db="EMBL/GenBank/DDBJ databases">
        <title>Sorghum-associated microbial communities from plants grown in Nebraska, USA.</title>
        <authorList>
            <person name="Schachtman D."/>
        </authorList>
    </citation>
    <scope>NUCLEOTIDE SEQUENCE [LARGE SCALE GENOMIC DNA]</scope>
    <source>
        <strain evidence="6 7">DS1027</strain>
    </source>
</reference>
<dbReference type="Pfam" id="PF25137">
    <property type="entry name" value="ADH_Fe_C"/>
    <property type="match status" value="1"/>
</dbReference>
<evidence type="ECO:0000313" key="7">
    <source>
        <dbReference type="Proteomes" id="UP001184150"/>
    </source>
</evidence>
<evidence type="ECO:0000256" key="2">
    <source>
        <dbReference type="ARBA" id="ARBA00023002"/>
    </source>
</evidence>
<name>A0ABU1MNH1_9SPHN</name>
<organism evidence="6 7">
    <name type="scientific">Novosphingobium capsulatum</name>
    <dbReference type="NCBI Taxonomy" id="13688"/>
    <lineage>
        <taxon>Bacteria</taxon>
        <taxon>Pseudomonadati</taxon>
        <taxon>Pseudomonadota</taxon>
        <taxon>Alphaproteobacteria</taxon>
        <taxon>Sphingomonadales</taxon>
        <taxon>Sphingomonadaceae</taxon>
        <taxon>Novosphingobium</taxon>
    </lineage>
</organism>
<dbReference type="PANTHER" id="PTHR11496:SF102">
    <property type="entry name" value="ALCOHOL DEHYDROGENASE 4"/>
    <property type="match status" value="1"/>
</dbReference>
<sequence length="359" mass="37162">MRHFTYQGLPTQVTFGTGTVALLPTVLAQQGVRRAMLLSTPQQAEQARAATRSLGNTIVATFTDATMHTPVEVTARAEAELAACGADGVVAFGGGSTIGLGKALAVRTGVRHIAVPTTYAGSEMTPILGETAGGRKTTRRASEILPHAVVYDVDLTLGLPPGISGTSGINAIAHAVEGLYARDTNPVMQLVAQEGIRALASALPRVVADGADMAARSQALYGAWLCGMVLGSVGMALHHKLCHTLGGSFDLPHAETHAIVLPHALAYNAPAISEAMAILRSALGDDDPAAALHRLARQVGAPCALRDLGMPESGIDVATDQALENAYWNPRPLERAGVRDLIARAWAGDPPAASESESA</sequence>
<comment type="similarity">
    <text evidence="1">Belongs to the iron-containing alcohol dehydrogenase family.</text>
</comment>
<evidence type="ECO:0000313" key="6">
    <source>
        <dbReference type="EMBL" id="MDR6511883.1"/>
    </source>
</evidence>
<dbReference type="InterPro" id="IPR001670">
    <property type="entry name" value="ADH_Fe/GldA"/>
</dbReference>
<dbReference type="RefSeq" id="WP_309805609.1">
    <property type="nucleotide sequence ID" value="NZ_JAVDRD010000006.1"/>
</dbReference>
<dbReference type="Gene3D" id="3.40.50.1970">
    <property type="match status" value="1"/>
</dbReference>
<dbReference type="Proteomes" id="UP001184150">
    <property type="component" value="Unassembled WGS sequence"/>
</dbReference>
<evidence type="ECO:0000256" key="1">
    <source>
        <dbReference type="ARBA" id="ARBA00007358"/>
    </source>
</evidence>
<evidence type="ECO:0000256" key="3">
    <source>
        <dbReference type="ARBA" id="ARBA00023027"/>
    </source>
</evidence>
<dbReference type="PANTHER" id="PTHR11496">
    <property type="entry name" value="ALCOHOL DEHYDROGENASE"/>
    <property type="match status" value="1"/>
</dbReference>
<dbReference type="Gene3D" id="1.20.1090.10">
    <property type="entry name" value="Dehydroquinate synthase-like - alpha domain"/>
    <property type="match status" value="1"/>
</dbReference>
<gene>
    <name evidence="6" type="ORF">J2792_002759</name>
</gene>
<dbReference type="SUPFAM" id="SSF56796">
    <property type="entry name" value="Dehydroquinate synthase-like"/>
    <property type="match status" value="1"/>
</dbReference>
<dbReference type="InterPro" id="IPR039697">
    <property type="entry name" value="Alcohol_dehydrogenase_Fe"/>
</dbReference>
<proteinExistence type="inferred from homology"/>
<feature type="domain" description="Alcohol dehydrogenase iron-type/glycerol dehydrogenase GldA" evidence="4">
    <location>
        <begin position="10"/>
        <end position="152"/>
    </location>
</feature>
<comment type="caution">
    <text evidence="6">The sequence shown here is derived from an EMBL/GenBank/DDBJ whole genome shotgun (WGS) entry which is preliminary data.</text>
</comment>
<dbReference type="EMBL" id="JAVDRD010000006">
    <property type="protein sequence ID" value="MDR6511883.1"/>
    <property type="molecule type" value="Genomic_DNA"/>
</dbReference>
<keyword evidence="7" id="KW-1185">Reference proteome</keyword>
<dbReference type="InterPro" id="IPR056798">
    <property type="entry name" value="ADH_Fe_C"/>
</dbReference>
<feature type="domain" description="Fe-containing alcohol dehydrogenase-like C-terminal" evidence="5">
    <location>
        <begin position="166"/>
        <end position="346"/>
    </location>
</feature>
<keyword evidence="3" id="KW-0520">NAD</keyword>
<evidence type="ECO:0000259" key="5">
    <source>
        <dbReference type="Pfam" id="PF25137"/>
    </source>
</evidence>
<dbReference type="CDD" id="cd08177">
    <property type="entry name" value="MAR"/>
    <property type="match status" value="1"/>
</dbReference>
<evidence type="ECO:0000259" key="4">
    <source>
        <dbReference type="Pfam" id="PF00465"/>
    </source>
</evidence>
<dbReference type="Pfam" id="PF00465">
    <property type="entry name" value="Fe-ADH"/>
    <property type="match status" value="1"/>
</dbReference>